<feature type="domain" description="C2H2-type" evidence="9">
    <location>
        <begin position="467"/>
        <end position="495"/>
    </location>
</feature>
<keyword evidence="6" id="KW-0539">Nucleus</keyword>
<evidence type="ECO:0000256" key="8">
    <source>
        <dbReference type="SAM" id="MobiDB-lite"/>
    </source>
</evidence>
<dbReference type="PROSITE" id="PS50157">
    <property type="entry name" value="ZINC_FINGER_C2H2_2"/>
    <property type="match status" value="3"/>
</dbReference>
<keyword evidence="4 7" id="KW-0863">Zinc-finger</keyword>
<dbReference type="Pfam" id="PF00096">
    <property type="entry name" value="zf-C2H2"/>
    <property type="match status" value="2"/>
</dbReference>
<keyword evidence="5" id="KW-0862">Zinc</keyword>
<name>A0A914VG51_9BILA</name>
<keyword evidence="3" id="KW-0677">Repeat</keyword>
<dbReference type="PANTHER" id="PTHR24406">
    <property type="entry name" value="TRANSCRIPTIONAL REPRESSOR CTCFL-RELATED"/>
    <property type="match status" value="1"/>
</dbReference>
<protein>
    <submittedName>
        <fullName evidence="11">C2H2-type domain-containing protein</fullName>
    </submittedName>
</protein>
<dbReference type="InterPro" id="IPR050888">
    <property type="entry name" value="ZnF_C2H2-type_TF"/>
</dbReference>
<dbReference type="InterPro" id="IPR013087">
    <property type="entry name" value="Znf_C2H2_type"/>
</dbReference>
<feature type="compositionally biased region" description="Polar residues" evidence="8">
    <location>
        <begin position="576"/>
        <end position="593"/>
    </location>
</feature>
<dbReference type="Proteomes" id="UP000887566">
    <property type="component" value="Unplaced"/>
</dbReference>
<dbReference type="GO" id="GO:0005634">
    <property type="term" value="C:nucleus"/>
    <property type="evidence" value="ECO:0007669"/>
    <property type="project" value="UniProtKB-SubCell"/>
</dbReference>
<dbReference type="WBParaSite" id="PSAMB.scaffold1911size26760.g15460.t1">
    <property type="protein sequence ID" value="PSAMB.scaffold1911size26760.g15460.t1"/>
    <property type="gene ID" value="PSAMB.scaffold1911size26760.g15460"/>
</dbReference>
<feature type="domain" description="C2H2-type" evidence="9">
    <location>
        <begin position="697"/>
        <end position="725"/>
    </location>
</feature>
<evidence type="ECO:0000313" key="10">
    <source>
        <dbReference type="Proteomes" id="UP000887566"/>
    </source>
</evidence>
<proteinExistence type="predicted"/>
<evidence type="ECO:0000256" key="3">
    <source>
        <dbReference type="ARBA" id="ARBA00022737"/>
    </source>
</evidence>
<dbReference type="SMART" id="SM00355">
    <property type="entry name" value="ZnF_C2H2"/>
    <property type="match status" value="7"/>
</dbReference>
<reference evidence="11" key="1">
    <citation type="submission" date="2022-11" db="UniProtKB">
        <authorList>
            <consortium name="WormBaseParasite"/>
        </authorList>
    </citation>
    <scope>IDENTIFICATION</scope>
</reference>
<evidence type="ECO:0000256" key="5">
    <source>
        <dbReference type="ARBA" id="ARBA00022833"/>
    </source>
</evidence>
<comment type="subcellular location">
    <subcellularLocation>
        <location evidence="1">Nucleus</location>
    </subcellularLocation>
</comment>
<dbReference type="GO" id="GO:0008270">
    <property type="term" value="F:zinc ion binding"/>
    <property type="evidence" value="ECO:0007669"/>
    <property type="project" value="UniProtKB-KW"/>
</dbReference>
<evidence type="ECO:0000256" key="7">
    <source>
        <dbReference type="PROSITE-ProRule" id="PRU00042"/>
    </source>
</evidence>
<evidence type="ECO:0000256" key="4">
    <source>
        <dbReference type="ARBA" id="ARBA00022771"/>
    </source>
</evidence>
<evidence type="ECO:0000256" key="6">
    <source>
        <dbReference type="ARBA" id="ARBA00023242"/>
    </source>
</evidence>
<keyword evidence="2" id="KW-0479">Metal-binding</keyword>
<evidence type="ECO:0000256" key="2">
    <source>
        <dbReference type="ARBA" id="ARBA00022723"/>
    </source>
</evidence>
<sequence length="795" mass="88437">MSTLLQGTLLEQNMQCNGASLLQPRGNVAVRIGGMKTLTVILGTSVVKTKAEPTYEIRILSNTMTASSSNIRPLIVYEPPPPISYESPSVVPESGTQSMPNVRVQEVEIEQCNLPNLHNSLVRQSIAGGKKPLIVFEGAATTSSSKVDDNSTSFGSEAAFFEDGLSNDPTRLSTKSFDPELRFRSSLEHQYALNELFPSVAGERTVMHSIFCHECKTEIFDGQRHLYNTHVRLPLFRCPYCDYSAYVEEVVDEHLKDTHEETDLAAVSQVDAFSAEIKYWRLRCYATRSVNKMNSGGMSVDDVRNIARGRECKLCKGVTTNPYSHVFVHLNVPNLFSCTVCGHSSFTQRQTVSAHCRKVHKQPAAFATRENEFAEEIRALKLQCFGIGTRQRATSPGEDGNVAGARGQNMASISTTFATSGTLTDQRPPQALKRRKKLKIECRKCHRIVVRGQKRFHIINHHIPPSFKCASCGRLFQTRSNVQAHLRRVHGFDEAAMKTNLLTKKMPDLNALIEECFGPAPVPILDGGALEMTMETSSPETTPAELHGQSLSNIQREQSPAQRQAPPLDPLDCSPKKSTAASQEPSASTSPVESNELLPSDEMIDSNSQSEPTKKEELALKTVMPKRPVGRPKKAKANAKMERLPRPTMATVTQEEWKDAVRVAGAEEDFECVKCSRVVAEPKRGVHMLNNHVPPGFSCPKCDVKFRQRANGELHLRKRHQLGREHLQGRLLDRAELQVWVDKYFVACNGDNVSTPNTSALGLLPCGKCDRSFTSKSDLVLHRRRSHPLIFYEEH</sequence>
<dbReference type="Gene3D" id="3.30.160.60">
    <property type="entry name" value="Classic Zinc Finger"/>
    <property type="match status" value="2"/>
</dbReference>
<dbReference type="PROSITE" id="PS00028">
    <property type="entry name" value="ZINC_FINGER_C2H2_1"/>
    <property type="match status" value="3"/>
</dbReference>
<evidence type="ECO:0000259" key="9">
    <source>
        <dbReference type="PROSITE" id="PS50157"/>
    </source>
</evidence>
<keyword evidence="10" id="KW-1185">Reference proteome</keyword>
<feature type="domain" description="C2H2-type" evidence="9">
    <location>
        <begin position="764"/>
        <end position="787"/>
    </location>
</feature>
<evidence type="ECO:0000256" key="1">
    <source>
        <dbReference type="ARBA" id="ARBA00004123"/>
    </source>
</evidence>
<dbReference type="AlphaFoldDB" id="A0A914VG51"/>
<accession>A0A914VG51</accession>
<feature type="region of interest" description="Disordered" evidence="8">
    <location>
        <begin position="554"/>
        <end position="615"/>
    </location>
</feature>
<evidence type="ECO:0000313" key="11">
    <source>
        <dbReference type="WBParaSite" id="PSAMB.scaffold1911size26760.g15460.t1"/>
    </source>
</evidence>
<organism evidence="10 11">
    <name type="scientific">Plectus sambesii</name>
    <dbReference type="NCBI Taxonomy" id="2011161"/>
    <lineage>
        <taxon>Eukaryota</taxon>
        <taxon>Metazoa</taxon>
        <taxon>Ecdysozoa</taxon>
        <taxon>Nematoda</taxon>
        <taxon>Chromadorea</taxon>
        <taxon>Plectida</taxon>
        <taxon>Plectina</taxon>
        <taxon>Plectoidea</taxon>
        <taxon>Plectidae</taxon>
        <taxon>Plectus</taxon>
    </lineage>
</organism>